<gene>
    <name evidence="1" type="ORF">DPMN_033553</name>
</gene>
<protein>
    <submittedName>
        <fullName evidence="1">Uncharacterized protein</fullName>
    </submittedName>
</protein>
<accession>A0A9D4M6T9</accession>
<name>A0A9D4M6T9_DREPO</name>
<dbReference type="AlphaFoldDB" id="A0A9D4M6T9"/>
<organism evidence="1 2">
    <name type="scientific">Dreissena polymorpha</name>
    <name type="common">Zebra mussel</name>
    <name type="synonym">Mytilus polymorpha</name>
    <dbReference type="NCBI Taxonomy" id="45954"/>
    <lineage>
        <taxon>Eukaryota</taxon>
        <taxon>Metazoa</taxon>
        <taxon>Spiralia</taxon>
        <taxon>Lophotrochozoa</taxon>
        <taxon>Mollusca</taxon>
        <taxon>Bivalvia</taxon>
        <taxon>Autobranchia</taxon>
        <taxon>Heteroconchia</taxon>
        <taxon>Euheterodonta</taxon>
        <taxon>Imparidentia</taxon>
        <taxon>Neoheterodontei</taxon>
        <taxon>Myida</taxon>
        <taxon>Dreissenoidea</taxon>
        <taxon>Dreissenidae</taxon>
        <taxon>Dreissena</taxon>
    </lineage>
</organism>
<evidence type="ECO:0000313" key="2">
    <source>
        <dbReference type="Proteomes" id="UP000828390"/>
    </source>
</evidence>
<reference evidence="1" key="1">
    <citation type="journal article" date="2019" name="bioRxiv">
        <title>The Genome of the Zebra Mussel, Dreissena polymorpha: A Resource for Invasive Species Research.</title>
        <authorList>
            <person name="McCartney M.A."/>
            <person name="Auch B."/>
            <person name="Kono T."/>
            <person name="Mallez S."/>
            <person name="Zhang Y."/>
            <person name="Obille A."/>
            <person name="Becker A."/>
            <person name="Abrahante J.E."/>
            <person name="Garbe J."/>
            <person name="Badalamenti J.P."/>
            <person name="Herman A."/>
            <person name="Mangelson H."/>
            <person name="Liachko I."/>
            <person name="Sullivan S."/>
            <person name="Sone E.D."/>
            <person name="Koren S."/>
            <person name="Silverstein K.A.T."/>
            <person name="Beckman K.B."/>
            <person name="Gohl D.M."/>
        </authorList>
    </citation>
    <scope>NUCLEOTIDE SEQUENCE</scope>
    <source>
        <strain evidence="1">Duluth1</strain>
        <tissue evidence="1">Whole animal</tissue>
    </source>
</reference>
<dbReference type="EMBL" id="JAIWYP010000002">
    <property type="protein sequence ID" value="KAH3870369.1"/>
    <property type="molecule type" value="Genomic_DNA"/>
</dbReference>
<keyword evidence="2" id="KW-1185">Reference proteome</keyword>
<comment type="caution">
    <text evidence="1">The sequence shown here is derived from an EMBL/GenBank/DDBJ whole genome shotgun (WGS) entry which is preliminary data.</text>
</comment>
<evidence type="ECO:0000313" key="1">
    <source>
        <dbReference type="EMBL" id="KAH3870369.1"/>
    </source>
</evidence>
<dbReference type="Proteomes" id="UP000828390">
    <property type="component" value="Unassembled WGS sequence"/>
</dbReference>
<sequence>MSIVPNEIGITHRLGQFKPNSIRPVIVIFVRRQTKIDILRKTKLFNGSGIFVNEDLTKLNAEVLASVRLKHPSAVEKSWSFEGKIFALFKENQHATQIKH</sequence>
<reference evidence="1" key="2">
    <citation type="submission" date="2020-11" db="EMBL/GenBank/DDBJ databases">
        <authorList>
            <person name="McCartney M.A."/>
            <person name="Auch B."/>
            <person name="Kono T."/>
            <person name="Mallez S."/>
            <person name="Becker A."/>
            <person name="Gohl D.M."/>
            <person name="Silverstein K.A.T."/>
            <person name="Koren S."/>
            <person name="Bechman K.B."/>
            <person name="Herman A."/>
            <person name="Abrahante J.E."/>
            <person name="Garbe J."/>
        </authorList>
    </citation>
    <scope>NUCLEOTIDE SEQUENCE</scope>
    <source>
        <strain evidence="1">Duluth1</strain>
        <tissue evidence="1">Whole animal</tissue>
    </source>
</reference>
<proteinExistence type="predicted"/>